<keyword evidence="1" id="KW-0732">Signal</keyword>
<feature type="signal peptide" evidence="1">
    <location>
        <begin position="1"/>
        <end position="16"/>
    </location>
</feature>
<name>A0ABQ7QGN4_PLUXY</name>
<dbReference type="InterPro" id="IPR038606">
    <property type="entry name" value="To_sf"/>
</dbReference>
<reference evidence="2 3" key="1">
    <citation type="submission" date="2021-06" db="EMBL/GenBank/DDBJ databases">
        <title>A haploid diamondback moth (Plutella xylostella L.) genome assembly resolves 31 chromosomes and identifies a diamide resistance mutation.</title>
        <authorList>
            <person name="Ward C.M."/>
            <person name="Perry K.D."/>
            <person name="Baker G."/>
            <person name="Powis K."/>
            <person name="Heckel D.G."/>
            <person name="Baxter S.W."/>
        </authorList>
    </citation>
    <scope>NUCLEOTIDE SEQUENCE [LARGE SCALE GENOMIC DNA]</scope>
    <source>
        <strain evidence="2 3">LV</strain>
        <tissue evidence="2">Single pupa</tissue>
    </source>
</reference>
<comment type="caution">
    <text evidence="2">The sequence shown here is derived from an EMBL/GenBank/DDBJ whole genome shotgun (WGS) entry which is preliminary data.</text>
</comment>
<evidence type="ECO:0000313" key="2">
    <source>
        <dbReference type="EMBL" id="KAG7304390.1"/>
    </source>
</evidence>
<proteinExistence type="predicted"/>
<evidence type="ECO:0000256" key="1">
    <source>
        <dbReference type="SAM" id="SignalP"/>
    </source>
</evidence>
<dbReference type="InterPro" id="IPR010562">
    <property type="entry name" value="Haemolymph_juvenile_hormone-bd"/>
</dbReference>
<accession>A0ABQ7QGN4</accession>
<dbReference type="EMBL" id="JAHIBW010000015">
    <property type="protein sequence ID" value="KAG7304390.1"/>
    <property type="molecule type" value="Genomic_DNA"/>
</dbReference>
<dbReference type="PANTHER" id="PTHR11008:SF29">
    <property type="entry name" value="IP17226P"/>
    <property type="match status" value="1"/>
</dbReference>
<sequence length="274" mass="30344">MKVFLVLALFCASSLAATVDLESNIESVEGRVQNIFIELSAAGAENVEDEKLIKAINAQPAARNFIEDLILNALENARDVIINGNAVLPPLDPLTIDQLGPYRYSTTGARVSAEAKNLRLEGLRWFLVDRLVVNPLRLTFGLHITVPRLEFNSRYEVRARVALLLTHRSAGNIRVFLNRMEFGVDARLGTNIFGGGHLVLRSLNIKIDVHDTQISITGMTGSSLINAVISNTIQNISQSVIQDNLEKISRILSDELFVIINEILKDYKLADLGW</sequence>
<dbReference type="PANTHER" id="PTHR11008">
    <property type="entry name" value="PROTEIN TAKEOUT-LIKE PROTEIN"/>
    <property type="match status" value="1"/>
</dbReference>
<dbReference type="SMART" id="SM00700">
    <property type="entry name" value="JHBP"/>
    <property type="match status" value="1"/>
</dbReference>
<dbReference type="Proteomes" id="UP000823941">
    <property type="component" value="Chromosome 15"/>
</dbReference>
<gene>
    <name evidence="2" type="ORF">JYU34_011330</name>
</gene>
<evidence type="ECO:0000313" key="3">
    <source>
        <dbReference type="Proteomes" id="UP000823941"/>
    </source>
</evidence>
<organism evidence="2 3">
    <name type="scientific">Plutella xylostella</name>
    <name type="common">Diamondback moth</name>
    <name type="synonym">Plutella maculipennis</name>
    <dbReference type="NCBI Taxonomy" id="51655"/>
    <lineage>
        <taxon>Eukaryota</taxon>
        <taxon>Metazoa</taxon>
        <taxon>Ecdysozoa</taxon>
        <taxon>Arthropoda</taxon>
        <taxon>Hexapoda</taxon>
        <taxon>Insecta</taxon>
        <taxon>Pterygota</taxon>
        <taxon>Neoptera</taxon>
        <taxon>Endopterygota</taxon>
        <taxon>Lepidoptera</taxon>
        <taxon>Glossata</taxon>
        <taxon>Ditrysia</taxon>
        <taxon>Yponomeutoidea</taxon>
        <taxon>Plutellidae</taxon>
        <taxon>Plutella</taxon>
    </lineage>
</organism>
<keyword evidence="3" id="KW-1185">Reference proteome</keyword>
<protein>
    <submittedName>
        <fullName evidence="2">Uncharacterized protein</fullName>
    </submittedName>
</protein>
<dbReference type="Gene3D" id="3.15.10.30">
    <property type="entry name" value="Haemolymph juvenile hormone binding protein"/>
    <property type="match status" value="1"/>
</dbReference>
<dbReference type="Pfam" id="PF06585">
    <property type="entry name" value="JHBP"/>
    <property type="match status" value="1"/>
</dbReference>
<feature type="chain" id="PRO_5045316928" evidence="1">
    <location>
        <begin position="17"/>
        <end position="274"/>
    </location>
</feature>